<reference evidence="14" key="1">
    <citation type="submission" date="2021-12" db="EMBL/GenBank/DDBJ databases">
        <authorList>
            <person name="King R."/>
        </authorList>
    </citation>
    <scope>NUCLEOTIDE SEQUENCE</scope>
</reference>
<dbReference type="GO" id="GO:0031297">
    <property type="term" value="P:replication fork processing"/>
    <property type="evidence" value="ECO:0007669"/>
    <property type="project" value="InterPro"/>
</dbReference>
<comment type="similarity">
    <text evidence="3">Belongs to the MMS22 family. MMS22L subfamily.</text>
</comment>
<evidence type="ECO:0000256" key="3">
    <source>
        <dbReference type="ARBA" id="ARBA00006585"/>
    </source>
</evidence>
<dbReference type="Pfam" id="PF14911">
    <property type="entry name" value="MMS22L_C"/>
    <property type="match status" value="1"/>
</dbReference>
<dbReference type="Proteomes" id="UP001152759">
    <property type="component" value="Chromosome 4"/>
</dbReference>
<dbReference type="GO" id="GO:0006325">
    <property type="term" value="P:chromatin organization"/>
    <property type="evidence" value="ECO:0007669"/>
    <property type="project" value="UniProtKB-KW"/>
</dbReference>
<evidence type="ECO:0000256" key="1">
    <source>
        <dbReference type="ARBA" id="ARBA00004123"/>
    </source>
</evidence>
<evidence type="ECO:0000256" key="10">
    <source>
        <dbReference type="ARBA" id="ARBA00033326"/>
    </source>
</evidence>
<evidence type="ECO:0000256" key="9">
    <source>
        <dbReference type="ARBA" id="ARBA00023242"/>
    </source>
</evidence>
<evidence type="ECO:0000259" key="13">
    <source>
        <dbReference type="Pfam" id="PF14911"/>
    </source>
</evidence>
<evidence type="ECO:0000256" key="6">
    <source>
        <dbReference type="ARBA" id="ARBA00022763"/>
    </source>
</evidence>
<accession>A0A9P0AAT8</accession>
<dbReference type="InterPro" id="IPR029424">
    <property type="entry name" value="MMS22L_C"/>
</dbReference>
<evidence type="ECO:0000313" key="15">
    <source>
        <dbReference type="Proteomes" id="UP001152759"/>
    </source>
</evidence>
<keyword evidence="8" id="KW-0234">DNA repair</keyword>
<proteinExistence type="inferred from homology"/>
<gene>
    <name evidence="14" type="ORF">BEMITA_LOCUS7466</name>
</gene>
<dbReference type="EMBL" id="OU963865">
    <property type="protein sequence ID" value="CAH0388558.1"/>
    <property type="molecule type" value="Genomic_DNA"/>
</dbReference>
<feature type="compositionally biased region" description="Polar residues" evidence="11">
    <location>
        <begin position="270"/>
        <end position="288"/>
    </location>
</feature>
<protein>
    <recommendedName>
        <fullName evidence="4">Protein MMS22-like</fullName>
    </recommendedName>
    <alternativeName>
        <fullName evidence="10">Methyl methanesulfonate-sensitivity protein 22-like</fullName>
    </alternativeName>
</protein>
<evidence type="ECO:0000256" key="2">
    <source>
        <dbReference type="ARBA" id="ARBA00004286"/>
    </source>
</evidence>
<dbReference type="PANTHER" id="PTHR28547:SF1">
    <property type="entry name" value="PROTEIN MMS22-LIKE"/>
    <property type="match status" value="1"/>
</dbReference>
<evidence type="ECO:0000256" key="7">
    <source>
        <dbReference type="ARBA" id="ARBA00022853"/>
    </source>
</evidence>
<evidence type="ECO:0000256" key="5">
    <source>
        <dbReference type="ARBA" id="ARBA00022454"/>
    </source>
</evidence>
<keyword evidence="15" id="KW-1185">Reference proteome</keyword>
<evidence type="ECO:0000259" key="12">
    <source>
        <dbReference type="Pfam" id="PF14910"/>
    </source>
</evidence>
<comment type="subcellular location">
    <subcellularLocation>
        <location evidence="2">Chromosome</location>
    </subcellularLocation>
    <subcellularLocation>
        <location evidence="1">Nucleus</location>
    </subcellularLocation>
</comment>
<dbReference type="Pfam" id="PF14910">
    <property type="entry name" value="MMS22L_N"/>
    <property type="match status" value="1"/>
</dbReference>
<evidence type="ECO:0000313" key="14">
    <source>
        <dbReference type="EMBL" id="CAH0388558.1"/>
    </source>
</evidence>
<organism evidence="14 15">
    <name type="scientific">Bemisia tabaci</name>
    <name type="common">Sweetpotato whitefly</name>
    <name type="synonym">Aleurodes tabaci</name>
    <dbReference type="NCBI Taxonomy" id="7038"/>
    <lineage>
        <taxon>Eukaryota</taxon>
        <taxon>Metazoa</taxon>
        <taxon>Ecdysozoa</taxon>
        <taxon>Arthropoda</taxon>
        <taxon>Hexapoda</taxon>
        <taxon>Insecta</taxon>
        <taxon>Pterygota</taxon>
        <taxon>Neoptera</taxon>
        <taxon>Paraneoptera</taxon>
        <taxon>Hemiptera</taxon>
        <taxon>Sternorrhyncha</taxon>
        <taxon>Aleyrodoidea</taxon>
        <taxon>Aleyrodidae</taxon>
        <taxon>Aleyrodinae</taxon>
        <taxon>Bemisia</taxon>
    </lineage>
</organism>
<dbReference type="InterPro" id="IPR029425">
    <property type="entry name" value="MMS22L_N"/>
</dbReference>
<keyword evidence="5" id="KW-0158">Chromosome</keyword>
<dbReference type="GO" id="GO:0043596">
    <property type="term" value="C:nuclear replication fork"/>
    <property type="evidence" value="ECO:0007669"/>
    <property type="project" value="TreeGrafter"/>
</dbReference>
<feature type="domain" description="Protein MMS22-like N-terminal" evidence="12">
    <location>
        <begin position="91"/>
        <end position="646"/>
    </location>
</feature>
<dbReference type="InterPro" id="IPR042320">
    <property type="entry name" value="MMS22-like"/>
</dbReference>
<name>A0A9P0AAT8_BEMTA</name>
<dbReference type="PANTHER" id="PTHR28547">
    <property type="entry name" value="PROTEIN MMS22-LIKE"/>
    <property type="match status" value="1"/>
</dbReference>
<evidence type="ECO:0000256" key="11">
    <source>
        <dbReference type="SAM" id="MobiDB-lite"/>
    </source>
</evidence>
<keyword evidence="7" id="KW-0156">Chromatin regulator</keyword>
<keyword evidence="6" id="KW-0227">DNA damage</keyword>
<sequence>MSCEGVITPPMTPPKSHHSNDDSFMKSAEAFSPEIKDQDEQGFVCQGRVDQDYASLASSLIQSKSGDLSLFLHGLNAAAKPSEQNAVVKIQLFGRCFDRGSALIERTDYLFQNVRKILLELDRTAHPHKSAGILNHGEERYRRYRIKERKFRITTSIKKVLDYAALRKEIIEFCLYVRNYILRLHCYAEGSEIISELVSSLVKHISSLHHILDFLSPHPGYVFEGASSKNTDLLNEHHLCHLQLDLQWLLITIVYVIVIVEEELLANAQTEQPHQHSSSPQMAASPKTSEIKDNEEISLELLDRIIDRLLRELIQLSTTKFKNIKDSLLSAAPFSCSCIFHLWILLYPVITVVHKKFKVKSFWDRINEIFNRMLELHRPKSANEGTVSAANLKTFNESSLPVLDEWMNFYPYIFWMLLHITKAQYASNLSEFKVESNYPLLEKILTGSLEEGNVRPSQLRECLAIAEILTTEYWEPNSSAVLILWDYFHRTIDQGMFLIQGEQLQNQWILSESALSFLNQIQAFIEPGSCIDSAKLTIYKQFLRILAAHLRRCKDTPRVWNQIKSRIFSKFSARKISNLTEPGLMNFFALFLTLAIAGDAEEVCKVTSSLIGEVEIDRRMTNRRKVLWKGYLAMALLTLEKQKKVDSLVGPMIQMINADLAVTDSERMLSIFFEAFQEMLIAPCGLQFGQLSFIDAWVEKCITSSSEVEKNNLLSICFSVLCFLNAELSKGVFKIDSGEAKKDVWQLQVKLWSHLIPHLKQLSCRPYSEITPQIAGELLAAFINFSLMIGLNEVRTEKVKALFKHLLCSESVQIGVMKGYLKELIKHDNALRTLNTPQIFVQAWLKCSFLHEERVSTELSDVAEYIRLHLPNNRLFRSLTLSKGDIFIDFIKALRSEFNLCADPLERKKFCNEAAFYFGNLEKWSSQVLKNLTSQNEVLRIHERAGFLVSEAGAIFYAQSGTKTLLHRLLEIFLLPPQVRDPAYDLHPFVAKGLHHNLNLFIQGLVRLGAPNDLYLFSAIKDSLSLLMPRLIRKSGALNDTCTTFSLLKCFTECLNNVAPQEDCCIIIFQIVVERLIKKRCRKNEPNHTLQAIAFIADVASINRNRAHTVQCIIDCCLESIASVAMFYDKGDPCQKNAERLINGILTIHIVSTDPNIRLSAMNLFSKLCRDHLAFYSLKLFDLFAMIAGRVPTLLNHFLPQLIQHVETVEKKRGVTYDSSLRDKGIKRIEQILSGG</sequence>
<dbReference type="GO" id="GO:0000724">
    <property type="term" value="P:double-strand break repair via homologous recombination"/>
    <property type="evidence" value="ECO:0007669"/>
    <property type="project" value="InterPro"/>
</dbReference>
<feature type="region of interest" description="Disordered" evidence="11">
    <location>
        <begin position="270"/>
        <end position="290"/>
    </location>
</feature>
<dbReference type="AlphaFoldDB" id="A0A9P0AAT8"/>
<dbReference type="KEGG" id="btab:109032855"/>
<feature type="domain" description="MMS22-like C-terminal" evidence="13">
    <location>
        <begin position="883"/>
        <end position="1230"/>
    </location>
</feature>
<evidence type="ECO:0000256" key="8">
    <source>
        <dbReference type="ARBA" id="ARBA00023204"/>
    </source>
</evidence>
<keyword evidence="9" id="KW-0539">Nucleus</keyword>
<feature type="region of interest" description="Disordered" evidence="11">
    <location>
        <begin position="1"/>
        <end position="23"/>
    </location>
</feature>
<evidence type="ECO:0000256" key="4">
    <source>
        <dbReference type="ARBA" id="ARBA00021061"/>
    </source>
</evidence>